<dbReference type="Gene3D" id="3.40.1350.10">
    <property type="match status" value="1"/>
</dbReference>
<dbReference type="STRING" id="671065.MetMK1DRAFT_00022450"/>
<dbReference type="InterPro" id="IPR011856">
    <property type="entry name" value="tRNA_endonuc-like_dom_sf"/>
</dbReference>
<dbReference type="InterPro" id="IPR036167">
    <property type="entry name" value="tRNA_intron_Endo_cat-like_sf"/>
</dbReference>
<accession>H2C6Q5</accession>
<dbReference type="AlphaFoldDB" id="H2C6Q5"/>
<dbReference type="HOGENOM" id="CLU_129670_0_0_2"/>
<organism evidence="1 2">
    <name type="scientific">Metallosphaera yellowstonensis MK1</name>
    <dbReference type="NCBI Taxonomy" id="671065"/>
    <lineage>
        <taxon>Archaea</taxon>
        <taxon>Thermoproteota</taxon>
        <taxon>Thermoprotei</taxon>
        <taxon>Sulfolobales</taxon>
        <taxon>Sulfolobaceae</taxon>
        <taxon>Metallosphaera</taxon>
    </lineage>
</organism>
<evidence type="ECO:0000313" key="1">
    <source>
        <dbReference type="EMBL" id="EHP69482.1"/>
    </source>
</evidence>
<dbReference type="EMBL" id="JH597768">
    <property type="protein sequence ID" value="EHP69482.1"/>
    <property type="molecule type" value="Genomic_DNA"/>
</dbReference>
<gene>
    <name evidence="1" type="ORF">MetMK1DRAFT_00022450</name>
</gene>
<dbReference type="eggNOG" id="arCOG01702">
    <property type="taxonomic scope" value="Archaea"/>
</dbReference>
<reference evidence="1 2" key="1">
    <citation type="submission" date="2012-01" db="EMBL/GenBank/DDBJ databases">
        <title>Improved High-Quality Draft sequence of Metallosphaera yellowstonensis MK1.</title>
        <authorList>
            <consortium name="US DOE Joint Genome Institute"/>
            <person name="Lucas S."/>
            <person name="Han J."/>
            <person name="Cheng J.-F."/>
            <person name="Goodwin L."/>
            <person name="Pitluck S."/>
            <person name="Peters L."/>
            <person name="Teshima H."/>
            <person name="Detter J.C."/>
            <person name="Han C."/>
            <person name="Tapia R."/>
            <person name="Land M."/>
            <person name="Hauser L."/>
            <person name="Kyrpides N."/>
            <person name="Kozubal M."/>
            <person name="Macur R.E."/>
            <person name="Jay Z."/>
            <person name="Inskeep W."/>
            <person name="Woyke T."/>
        </authorList>
    </citation>
    <scope>NUCLEOTIDE SEQUENCE [LARGE SCALE GENOMIC DNA]</scope>
    <source>
        <strain evidence="1 2">MK1</strain>
    </source>
</reference>
<protein>
    <recommendedName>
        <fullName evidence="3">tRNA splicing endonuclease</fullName>
    </recommendedName>
</protein>
<evidence type="ECO:0008006" key="3">
    <source>
        <dbReference type="Google" id="ProtNLM"/>
    </source>
</evidence>
<dbReference type="GO" id="GO:0003676">
    <property type="term" value="F:nucleic acid binding"/>
    <property type="evidence" value="ECO:0007669"/>
    <property type="project" value="InterPro"/>
</dbReference>
<dbReference type="SUPFAM" id="SSF53032">
    <property type="entry name" value="tRNA-intron endonuclease catalytic domain-like"/>
    <property type="match status" value="1"/>
</dbReference>
<dbReference type="GO" id="GO:0006388">
    <property type="term" value="P:tRNA splicing, via endonucleolytic cleavage and ligation"/>
    <property type="evidence" value="ECO:0007669"/>
    <property type="project" value="InterPro"/>
</dbReference>
<evidence type="ECO:0000313" key="2">
    <source>
        <dbReference type="Proteomes" id="UP000003980"/>
    </source>
</evidence>
<sequence>MIETDLSHYLINLTSVKEGHYDDIVSKIIDGRIDEITDRLTELATNEENGWNKLVVYLDLRMRGKRLANSNIPNVVSVVDRSDKPTTFVMIASETRPINLVRLIKLLDLSKSLGVNVVLAIVDKYGDVTYYSLEEINLLK</sequence>
<proteinExistence type="predicted"/>
<keyword evidence="2" id="KW-1185">Reference proteome</keyword>
<dbReference type="Proteomes" id="UP000003980">
    <property type="component" value="Unassembled WGS sequence"/>
</dbReference>
<name>H2C6Q5_9CREN</name>